<dbReference type="EMBL" id="AYMZ01000003">
    <property type="protein sequence ID" value="ETF07985.1"/>
    <property type="molecule type" value="Genomic_DNA"/>
</dbReference>
<evidence type="ECO:0000313" key="2">
    <source>
        <dbReference type="Proteomes" id="UP000024771"/>
    </source>
</evidence>
<proteinExistence type="predicted"/>
<evidence type="ECO:0000313" key="1">
    <source>
        <dbReference type="EMBL" id="ETF07985.1"/>
    </source>
</evidence>
<comment type="caution">
    <text evidence="1">The sequence shown here is derived from an EMBL/GenBank/DDBJ whole genome shotgun (WGS) entry which is preliminary data.</text>
</comment>
<dbReference type="RefSeq" id="WP_024011523.1">
    <property type="nucleotide sequence ID" value="NZ_CM002330.1"/>
</dbReference>
<dbReference type="PATRIC" id="fig|1395516.4.peg.623"/>
<name>V8R8V2_9PSED</name>
<sequence>MISGVQKLFRRLTGDRSLEPGHVVVHLPQSAGAPTDETMKVEVEQPLSLEHGKAQILPKGAVLVKAPKYPEAERIAASIRDFPEDWVWKMKGYELGHVPTGFILWVANQDYGLAEVYSTGGKGAFAKAEQAIIWPAVEGWLAQHKIGFTGRLPKVTIIGRQSTYWCFVKDNPWVGIGSSPADAYRTWSFAVYAQSRNNISANEYLEVRSATL</sequence>
<gene>
    <name evidence="1" type="ORF">PMO01_03055</name>
</gene>
<protein>
    <submittedName>
        <fullName evidence="1">Uncharacterized protein</fullName>
    </submittedName>
</protein>
<accession>V8R8V2</accession>
<reference evidence="1 2" key="1">
    <citation type="journal article" date="2014" name="Genome Announc.">
        <title>Draft Genome Sequence of Pseudomonas moraviensis R28-S.</title>
        <authorList>
            <person name="Hunter S.S."/>
            <person name="Yano H."/>
            <person name="Loftie-Eaton W."/>
            <person name="Hughes J."/>
            <person name="De Gelder L."/>
            <person name="Stragier P."/>
            <person name="De Vos P."/>
            <person name="Settles M.L."/>
            <person name="Top E.M."/>
        </authorList>
    </citation>
    <scope>NUCLEOTIDE SEQUENCE [LARGE SCALE GENOMIC DNA]</scope>
    <source>
        <strain evidence="2">R28</strain>
    </source>
</reference>
<dbReference type="HOGENOM" id="CLU_112898_0_0_6"/>
<dbReference type="AlphaFoldDB" id="V8R8V2"/>
<organism evidence="1 2">
    <name type="scientific">Pseudomonas moraviensis R28-S</name>
    <dbReference type="NCBI Taxonomy" id="1395516"/>
    <lineage>
        <taxon>Bacteria</taxon>
        <taxon>Pseudomonadati</taxon>
        <taxon>Pseudomonadota</taxon>
        <taxon>Gammaproteobacteria</taxon>
        <taxon>Pseudomonadales</taxon>
        <taxon>Pseudomonadaceae</taxon>
        <taxon>Pseudomonas</taxon>
    </lineage>
</organism>
<dbReference type="Proteomes" id="UP000024771">
    <property type="component" value="Chromosome"/>
</dbReference>